<dbReference type="Gene3D" id="3.40.50.300">
    <property type="entry name" value="P-loop containing nucleotide triphosphate hydrolases"/>
    <property type="match status" value="1"/>
</dbReference>
<reference evidence="10 11" key="2">
    <citation type="submission" date="2023-06" db="EMBL/GenBank/DDBJ databases">
        <title>Identification and characterization of horizontal gene transfer across gut microbiota members of farm animals based on homology search.</title>
        <authorList>
            <person name="Schwarzerova J."/>
            <person name="Nykrynova M."/>
            <person name="Jureckova K."/>
            <person name="Cejkova D."/>
            <person name="Rychlik I."/>
        </authorList>
    </citation>
    <scope>NUCLEOTIDE SEQUENCE [LARGE SCALE GENOMIC DNA]</scope>
    <source>
        <strain evidence="10 11">ET340</strain>
    </source>
</reference>
<dbReference type="InterPro" id="IPR027417">
    <property type="entry name" value="P-loop_NTPase"/>
</dbReference>
<dbReference type="PROSITE" id="PS00211">
    <property type="entry name" value="ABC_TRANSPORTER_1"/>
    <property type="match status" value="1"/>
</dbReference>
<keyword evidence="3" id="KW-0547">Nucleotide-binding</keyword>
<feature type="domain" description="ABC transmembrane type-1" evidence="9">
    <location>
        <begin position="54"/>
        <end position="323"/>
    </location>
</feature>
<evidence type="ECO:0000256" key="1">
    <source>
        <dbReference type="ARBA" id="ARBA00004651"/>
    </source>
</evidence>
<evidence type="ECO:0000256" key="7">
    <source>
        <dbReference type="SAM" id="Phobius"/>
    </source>
</evidence>
<dbReference type="InterPro" id="IPR011527">
    <property type="entry name" value="ABC1_TM_dom"/>
</dbReference>
<evidence type="ECO:0000256" key="2">
    <source>
        <dbReference type="ARBA" id="ARBA00022692"/>
    </source>
</evidence>
<dbReference type="InterPro" id="IPR003439">
    <property type="entry name" value="ABC_transporter-like_ATP-bd"/>
</dbReference>
<dbReference type="EMBL" id="JAUDCL010000009">
    <property type="protein sequence ID" value="MDM8200971.1"/>
    <property type="molecule type" value="Genomic_DNA"/>
</dbReference>
<gene>
    <name evidence="10" type="ORF">QUW08_06650</name>
</gene>
<name>A0ABT7UQ14_9FIRM</name>
<sequence>MKQTDLARDEQTIQAFMSGAGRPIRTLALLFRGHVWELLGSVFFFTLKHSPTWIIPIVTANIINLVTTGAPNTPAMILWNMAALAVVLVLNIPLNYVHTWLYAKVVRQIECDLRGALVRKLQQLSISYYSRTQSGRLQSKIIRDVEQVQTLSAQIFISVLSILTGLLVSFAVVILRSRTVFLFFVCTVPAAVLLVVLFKNRIQEDNRIFRQEVEETSARVMEMVEMIPVTRAHAQENRETRRMERQLFRVAQKGLRLDMVQTYFGSISWVIFQVFQVLCLGFTAWMAFGGHIGIGDITLYQTYFSSIVGQIANLVALIPIISKGLESVTSIGDVLREQDVEDNRKKPPIPPVEGGLDFEHVEFAYGDSKEPVLRDFSLSVKPGETIAFVGGSGSGKTTLINLAIGFLHPQKGRVCVDGHDLAGVDLTSYRKYLSVVPQQSVLFSGTIRENITYGSRDVSDEALWEVIRATNLEDVIKKLPNGLDTRITEHGSNLSGGQKQRVAIARALVRDPKIIVLDEATSALDVASERKIQDALQTLTKGRTTLIVAHRLSTIRNADRIAVVGEGGLLECGSYEELMEKKGAFYQMQTLQG</sequence>
<feature type="transmembrane region" description="Helical" evidence="7">
    <location>
        <begin position="151"/>
        <end position="174"/>
    </location>
</feature>
<keyword evidence="4 10" id="KW-0067">ATP-binding</keyword>
<proteinExistence type="predicted"/>
<dbReference type="InterPro" id="IPR017871">
    <property type="entry name" value="ABC_transporter-like_CS"/>
</dbReference>
<accession>A0ABT7UQ14</accession>
<dbReference type="InterPro" id="IPR039421">
    <property type="entry name" value="Type_1_exporter"/>
</dbReference>
<evidence type="ECO:0000256" key="4">
    <source>
        <dbReference type="ARBA" id="ARBA00022840"/>
    </source>
</evidence>
<evidence type="ECO:0000256" key="6">
    <source>
        <dbReference type="ARBA" id="ARBA00023136"/>
    </source>
</evidence>
<dbReference type="Proteomes" id="UP001529380">
    <property type="component" value="Unassembled WGS sequence"/>
</dbReference>
<dbReference type="RefSeq" id="WP_289599619.1">
    <property type="nucleotide sequence ID" value="NZ_JAUDCL010000009.1"/>
</dbReference>
<dbReference type="Pfam" id="PF00664">
    <property type="entry name" value="ABC_membrane"/>
    <property type="match status" value="1"/>
</dbReference>
<dbReference type="SUPFAM" id="SSF52540">
    <property type="entry name" value="P-loop containing nucleoside triphosphate hydrolases"/>
    <property type="match status" value="1"/>
</dbReference>
<dbReference type="GO" id="GO:0005524">
    <property type="term" value="F:ATP binding"/>
    <property type="evidence" value="ECO:0007669"/>
    <property type="project" value="UniProtKB-KW"/>
</dbReference>
<dbReference type="PANTHER" id="PTHR43394">
    <property type="entry name" value="ATP-DEPENDENT PERMEASE MDL1, MITOCHONDRIAL"/>
    <property type="match status" value="1"/>
</dbReference>
<dbReference type="Pfam" id="PF00005">
    <property type="entry name" value="ABC_tran"/>
    <property type="match status" value="1"/>
</dbReference>
<dbReference type="Gene3D" id="1.20.1560.10">
    <property type="entry name" value="ABC transporter type 1, transmembrane domain"/>
    <property type="match status" value="1"/>
</dbReference>
<comment type="caution">
    <text evidence="10">The sequence shown here is derived from an EMBL/GenBank/DDBJ whole genome shotgun (WGS) entry which is preliminary data.</text>
</comment>
<feature type="domain" description="ABC transporter" evidence="8">
    <location>
        <begin position="356"/>
        <end position="591"/>
    </location>
</feature>
<feature type="transmembrane region" description="Helical" evidence="7">
    <location>
        <begin position="77"/>
        <end position="97"/>
    </location>
</feature>
<comment type="subcellular location">
    <subcellularLocation>
        <location evidence="1">Cell membrane</location>
        <topology evidence="1">Multi-pass membrane protein</topology>
    </subcellularLocation>
</comment>
<evidence type="ECO:0000313" key="10">
    <source>
        <dbReference type="EMBL" id="MDM8200971.1"/>
    </source>
</evidence>
<reference evidence="11" key="1">
    <citation type="submission" date="2023-06" db="EMBL/GenBank/DDBJ databases">
        <title>Identification and characterization of horizontal gene transfer across gut microbiota members of farm animals based on homology search.</title>
        <authorList>
            <person name="Zeman M."/>
            <person name="Kubasova T."/>
            <person name="Jahodarova E."/>
            <person name="Nykrynova M."/>
            <person name="Rychlik I."/>
        </authorList>
    </citation>
    <scope>NUCLEOTIDE SEQUENCE [LARGE SCALE GENOMIC DNA]</scope>
    <source>
        <strain evidence="11">ET340</strain>
    </source>
</reference>
<dbReference type="SMART" id="SM00382">
    <property type="entry name" value="AAA"/>
    <property type="match status" value="1"/>
</dbReference>
<protein>
    <submittedName>
        <fullName evidence="10">ABC transporter ATP-binding protein</fullName>
    </submittedName>
</protein>
<evidence type="ECO:0000259" key="9">
    <source>
        <dbReference type="PROSITE" id="PS50929"/>
    </source>
</evidence>
<dbReference type="InterPro" id="IPR003593">
    <property type="entry name" value="AAA+_ATPase"/>
</dbReference>
<keyword evidence="6 7" id="KW-0472">Membrane</keyword>
<dbReference type="InterPro" id="IPR036640">
    <property type="entry name" value="ABC1_TM_sf"/>
</dbReference>
<evidence type="ECO:0000256" key="5">
    <source>
        <dbReference type="ARBA" id="ARBA00022989"/>
    </source>
</evidence>
<keyword evidence="2 7" id="KW-0812">Transmembrane</keyword>
<evidence type="ECO:0000256" key="3">
    <source>
        <dbReference type="ARBA" id="ARBA00022741"/>
    </source>
</evidence>
<keyword evidence="5 7" id="KW-1133">Transmembrane helix</keyword>
<reference evidence="10 11" key="3">
    <citation type="submission" date="2023-06" db="EMBL/GenBank/DDBJ databases">
        <authorList>
            <person name="Zeman M."/>
            <person name="Kubasova T."/>
            <person name="Jahodarova E."/>
            <person name="Nykrynova M."/>
            <person name="Rychlik I."/>
        </authorList>
    </citation>
    <scope>NUCLEOTIDE SEQUENCE [LARGE SCALE GENOMIC DNA]</scope>
    <source>
        <strain evidence="10 11">ET340</strain>
    </source>
</reference>
<dbReference type="SUPFAM" id="SSF90123">
    <property type="entry name" value="ABC transporter transmembrane region"/>
    <property type="match status" value="1"/>
</dbReference>
<dbReference type="CDD" id="cd07346">
    <property type="entry name" value="ABC_6TM_exporters"/>
    <property type="match status" value="1"/>
</dbReference>
<organism evidence="10 11">
    <name type="scientific">Allofournierella massiliensis</name>
    <dbReference type="NCBI Taxonomy" id="1650663"/>
    <lineage>
        <taxon>Bacteria</taxon>
        <taxon>Bacillati</taxon>
        <taxon>Bacillota</taxon>
        <taxon>Clostridia</taxon>
        <taxon>Eubacteriales</taxon>
        <taxon>Oscillospiraceae</taxon>
        <taxon>Allofournierella</taxon>
    </lineage>
</organism>
<dbReference type="PROSITE" id="PS50893">
    <property type="entry name" value="ABC_TRANSPORTER_2"/>
    <property type="match status" value="1"/>
</dbReference>
<evidence type="ECO:0000259" key="8">
    <source>
        <dbReference type="PROSITE" id="PS50893"/>
    </source>
</evidence>
<dbReference type="PROSITE" id="PS50929">
    <property type="entry name" value="ABC_TM1F"/>
    <property type="match status" value="1"/>
</dbReference>
<evidence type="ECO:0000313" key="11">
    <source>
        <dbReference type="Proteomes" id="UP001529380"/>
    </source>
</evidence>
<keyword evidence="11" id="KW-1185">Reference proteome</keyword>
<dbReference type="PANTHER" id="PTHR43394:SF1">
    <property type="entry name" value="ATP-BINDING CASSETTE SUB-FAMILY B MEMBER 10, MITOCHONDRIAL"/>
    <property type="match status" value="1"/>
</dbReference>
<feature type="transmembrane region" description="Helical" evidence="7">
    <location>
        <begin position="263"/>
        <end position="288"/>
    </location>
</feature>
<feature type="transmembrane region" description="Helical" evidence="7">
    <location>
        <begin position="180"/>
        <end position="198"/>
    </location>
</feature>